<dbReference type="OrthoDB" id="1148680at2"/>
<comment type="caution">
    <text evidence="2">The sequence shown here is derived from an EMBL/GenBank/DDBJ whole genome shotgun (WGS) entry which is preliminary data.</text>
</comment>
<dbReference type="SUPFAM" id="SSF56935">
    <property type="entry name" value="Porins"/>
    <property type="match status" value="1"/>
</dbReference>
<feature type="chain" id="PRO_5031178311" description="Alpha-ketoglutarate decarboxylase" evidence="1">
    <location>
        <begin position="24"/>
        <end position="179"/>
    </location>
</feature>
<dbReference type="AlphaFoldDB" id="A0A7X2ZS55"/>
<organism evidence="2 3">
    <name type="scientific">Zobellia amurskyensis</name>
    <dbReference type="NCBI Taxonomy" id="248905"/>
    <lineage>
        <taxon>Bacteria</taxon>
        <taxon>Pseudomonadati</taxon>
        <taxon>Bacteroidota</taxon>
        <taxon>Flavobacteriia</taxon>
        <taxon>Flavobacteriales</taxon>
        <taxon>Flavobacteriaceae</taxon>
        <taxon>Zobellia</taxon>
    </lineage>
</organism>
<keyword evidence="3" id="KW-1185">Reference proteome</keyword>
<dbReference type="Proteomes" id="UP000540519">
    <property type="component" value="Unassembled WGS sequence"/>
</dbReference>
<evidence type="ECO:0000313" key="3">
    <source>
        <dbReference type="Proteomes" id="UP000540519"/>
    </source>
</evidence>
<evidence type="ECO:0000313" key="2">
    <source>
        <dbReference type="EMBL" id="MUH35393.1"/>
    </source>
</evidence>
<keyword evidence="1" id="KW-0732">Signal</keyword>
<gene>
    <name evidence="2" type="ORF">D9O36_06040</name>
</gene>
<feature type="signal peptide" evidence="1">
    <location>
        <begin position="1"/>
        <end position="23"/>
    </location>
</feature>
<proteinExistence type="predicted"/>
<evidence type="ECO:0008006" key="4">
    <source>
        <dbReference type="Google" id="ProtNLM"/>
    </source>
</evidence>
<reference evidence="2 3" key="1">
    <citation type="journal article" date="2019" name="Mar. Drugs">
        <title>Comparative Genomics and CAZyme Genome Repertoires of Marine Zobellia amurskyensis KMM 3526(T) and Zobellia laminariae KMM 3676(T).</title>
        <authorList>
            <person name="Chernysheva N."/>
            <person name="Bystritskaya E."/>
            <person name="Stenkova A."/>
            <person name="Golovkin I."/>
            <person name="Nedashkovskaya O."/>
            <person name="Isaeva M."/>
        </authorList>
    </citation>
    <scope>NUCLEOTIDE SEQUENCE [LARGE SCALE GENOMIC DNA]</scope>
    <source>
        <strain evidence="2 3">KMM 3526</strain>
    </source>
</reference>
<dbReference type="RefSeq" id="WP_038237369.1">
    <property type="nucleotide sequence ID" value="NZ_RCNR01000008.1"/>
</dbReference>
<dbReference type="Gene3D" id="2.40.160.60">
    <property type="entry name" value="Outer membrane protein transport protein (OMPP1/FadL/TodX)"/>
    <property type="match status" value="1"/>
</dbReference>
<accession>A0A7X2ZS55</accession>
<dbReference type="EMBL" id="RCNR01000008">
    <property type="protein sequence ID" value="MUH35393.1"/>
    <property type="molecule type" value="Genomic_DNA"/>
</dbReference>
<evidence type="ECO:0000256" key="1">
    <source>
        <dbReference type="SAM" id="SignalP"/>
    </source>
</evidence>
<protein>
    <recommendedName>
        <fullName evidence="4">Alpha-ketoglutarate decarboxylase</fullName>
    </recommendedName>
</protein>
<sequence>MKQLGIQLALVIGALFFSVNMSAQVTDIAVKDSMDVVDKRLKFGCGFGLSFVGGTNIALSPNLIYSVSNKVSIGAGVQGSYTSIKDLQNTTTFGGNIITQYRPVEKFTMLLEFAQLKVNTKTEAVTGDIKEDYWDSALFIGAGLNITNKIAVGAKYNVLYDKDESVYTSPILPFVNIVF</sequence>
<name>A0A7X2ZS55_9FLAO</name>